<dbReference type="SMART" id="SM00862">
    <property type="entry name" value="Trans_reg_C"/>
    <property type="match status" value="1"/>
</dbReference>
<evidence type="ECO:0000313" key="8">
    <source>
        <dbReference type="Proteomes" id="UP000254626"/>
    </source>
</evidence>
<dbReference type="Gene3D" id="1.10.10.10">
    <property type="entry name" value="Winged helix-like DNA-binding domain superfamily/Winged helix DNA-binding domain"/>
    <property type="match status" value="1"/>
</dbReference>
<dbReference type="SUPFAM" id="SSF46894">
    <property type="entry name" value="C-terminal effector domain of the bipartite response regulators"/>
    <property type="match status" value="1"/>
</dbReference>
<feature type="domain" description="OmpR/PhoB-type" evidence="4">
    <location>
        <begin position="5"/>
        <end position="107"/>
    </location>
</feature>
<feature type="DNA-binding region" description="OmpR/PhoB-type" evidence="2">
    <location>
        <begin position="5"/>
        <end position="107"/>
    </location>
</feature>
<dbReference type="InterPro" id="IPR036388">
    <property type="entry name" value="WH-like_DNA-bd_sf"/>
</dbReference>
<dbReference type="InterPro" id="IPR001867">
    <property type="entry name" value="OmpR/PhoB-type_DNA-bd"/>
</dbReference>
<evidence type="ECO:0000256" key="3">
    <source>
        <dbReference type="SAM" id="Phobius"/>
    </source>
</evidence>
<proteinExistence type="predicted"/>
<dbReference type="Proteomes" id="UP000254626">
    <property type="component" value="Unassembled WGS sequence"/>
</dbReference>
<dbReference type="EMBL" id="UHIP01000002">
    <property type="protein sequence ID" value="SUQ27395.1"/>
    <property type="molecule type" value="Genomic_DNA"/>
</dbReference>
<reference evidence="7" key="1">
    <citation type="submission" date="2015-12" db="EMBL/GenBank/DDBJ databases">
        <title>FDA dAtabase for Regulatory Grade micrObial Sequences (FDA-ARGOS): Supporting development and validation of Infectious Disease Dx tests.</title>
        <authorList>
            <person name="Hoffmann M."/>
            <person name="Allard M."/>
            <person name="Evans P."/>
            <person name="Brown E."/>
            <person name="Tallon L.J."/>
            <person name="Sadzewicz L."/>
            <person name="Sengamalay N."/>
            <person name="Ott S."/>
            <person name="Godinez A."/>
            <person name="Nagaraj S."/>
            <person name="Vyas G."/>
            <person name="Aluvathingal J."/>
            <person name="Nadendla S."/>
            <person name="Geyer C."/>
            <person name="Sichtig H."/>
        </authorList>
    </citation>
    <scope>NUCLEOTIDE SEQUENCE [LARGE SCALE GENOMIC DNA]</scope>
    <source>
        <strain evidence="7">ATCC 33809</strain>
    </source>
</reference>
<feature type="transmembrane region" description="Helical" evidence="3">
    <location>
        <begin position="166"/>
        <end position="184"/>
    </location>
</feature>
<name>A0AAX2LVR4_VIBFL</name>
<dbReference type="Proteomes" id="UP000057088">
    <property type="component" value="Chromosome 1"/>
</dbReference>
<evidence type="ECO:0000313" key="6">
    <source>
        <dbReference type="EMBL" id="SUQ27395.1"/>
    </source>
</evidence>
<dbReference type="Pfam" id="PF00486">
    <property type="entry name" value="Trans_reg_C"/>
    <property type="match status" value="1"/>
</dbReference>
<dbReference type="KEGG" id="vfl:AL536_03420"/>
<dbReference type="PROSITE" id="PS51755">
    <property type="entry name" value="OMPR_PHOB"/>
    <property type="match status" value="1"/>
</dbReference>
<organism evidence="6 8">
    <name type="scientific">Vibrio fluvialis</name>
    <dbReference type="NCBI Taxonomy" id="676"/>
    <lineage>
        <taxon>Bacteria</taxon>
        <taxon>Pseudomonadati</taxon>
        <taxon>Pseudomonadota</taxon>
        <taxon>Gammaproteobacteria</taxon>
        <taxon>Vibrionales</taxon>
        <taxon>Vibrionaceae</taxon>
        <taxon>Vibrio</taxon>
    </lineage>
</organism>
<gene>
    <name evidence="5" type="ORF">AL536_03420</name>
    <name evidence="6" type="ORF">NCTC11327_04270</name>
</gene>
<dbReference type="GeneID" id="29383443"/>
<evidence type="ECO:0000259" key="4">
    <source>
        <dbReference type="PROSITE" id="PS51755"/>
    </source>
</evidence>
<evidence type="ECO:0000256" key="1">
    <source>
        <dbReference type="ARBA" id="ARBA00023125"/>
    </source>
</evidence>
<dbReference type="GO" id="GO:0003677">
    <property type="term" value="F:DNA binding"/>
    <property type="evidence" value="ECO:0007669"/>
    <property type="project" value="UniProtKB-UniRule"/>
</dbReference>
<reference evidence="5" key="2">
    <citation type="submission" date="2018-01" db="EMBL/GenBank/DDBJ databases">
        <title>FDA dAtabase for Regulatory Grade micrObial Sequences (FDA-ARGOS): Supporting development and validation of Infectious Disease Dx tests.</title>
        <authorList>
            <person name="Hoffmann M."/>
            <person name="Allard M."/>
            <person name="Evans P."/>
            <person name="Brown E."/>
            <person name="Tallon L."/>
            <person name="Sadzewicz L."/>
            <person name="Sengamalay N."/>
            <person name="Ott S."/>
            <person name="Godinez A."/>
            <person name="Nagaraj S."/>
            <person name="Vyas G."/>
            <person name="Aluvathingal J."/>
            <person name="Nadendla S."/>
            <person name="Geyer C."/>
            <person name="Sichtig H."/>
        </authorList>
    </citation>
    <scope>NUCLEOTIDE SEQUENCE</scope>
    <source>
        <strain evidence="5">ATCC 33809</strain>
    </source>
</reference>
<protein>
    <submittedName>
        <fullName evidence="6">Toxin transcriptional activator ToxR</fullName>
    </submittedName>
    <submittedName>
        <fullName evidence="5">Transcriptional regulator</fullName>
    </submittedName>
</protein>
<dbReference type="InterPro" id="IPR016032">
    <property type="entry name" value="Sig_transdc_resp-reg_C-effctor"/>
</dbReference>
<reference evidence="6 8" key="3">
    <citation type="submission" date="2018-06" db="EMBL/GenBank/DDBJ databases">
        <authorList>
            <consortium name="Pathogen Informatics"/>
            <person name="Doyle S."/>
        </authorList>
    </citation>
    <scope>NUCLEOTIDE SEQUENCE [LARGE SCALE GENOMIC DNA]</scope>
    <source>
        <strain evidence="6 8">NCTC11327</strain>
    </source>
</reference>
<sequence length="202" mass="22851">METPNEKVVINSRFLFDVVERSLTDAYDEKIIIGTNEAQILSLLVNHPNSVLSREEIYRQVWTERGGKVDDSSLTQSISLLRKMLGDKATTPEYIKTESRIGYRFIAPVDPLYSEIPLDDLVETSREEGAESVKLNGEAQSGHRYINTKHDPVDENARCEASKRRLSQLVTPIMAVLLTSLLLIDFNGSQGMLSYLYRSILE</sequence>
<keyword evidence="3" id="KW-1133">Transmembrane helix</keyword>
<dbReference type="GO" id="GO:0006355">
    <property type="term" value="P:regulation of DNA-templated transcription"/>
    <property type="evidence" value="ECO:0007669"/>
    <property type="project" value="InterPro"/>
</dbReference>
<accession>A0AAX2LVR4</accession>
<keyword evidence="3" id="KW-0812">Transmembrane</keyword>
<dbReference type="EMBL" id="CP014034">
    <property type="protein sequence ID" value="AMF92541.1"/>
    <property type="molecule type" value="Genomic_DNA"/>
</dbReference>
<keyword evidence="7" id="KW-1185">Reference proteome</keyword>
<keyword evidence="1 2" id="KW-0238">DNA-binding</keyword>
<evidence type="ECO:0000256" key="2">
    <source>
        <dbReference type="PROSITE-ProRule" id="PRU01091"/>
    </source>
</evidence>
<dbReference type="GO" id="GO:0000160">
    <property type="term" value="P:phosphorelay signal transduction system"/>
    <property type="evidence" value="ECO:0007669"/>
    <property type="project" value="InterPro"/>
</dbReference>
<evidence type="ECO:0000313" key="7">
    <source>
        <dbReference type="Proteomes" id="UP000057088"/>
    </source>
</evidence>
<keyword evidence="3" id="KW-0472">Membrane</keyword>
<dbReference type="AlphaFoldDB" id="A0AAX2LVR4"/>
<dbReference type="CDD" id="cd00383">
    <property type="entry name" value="trans_reg_C"/>
    <property type="match status" value="1"/>
</dbReference>
<dbReference type="RefSeq" id="WP_061055614.1">
    <property type="nucleotide sequence ID" value="NZ_CABLBX010000012.1"/>
</dbReference>
<evidence type="ECO:0000313" key="5">
    <source>
        <dbReference type="EMBL" id="AMF92541.1"/>
    </source>
</evidence>